<feature type="chain" id="PRO_5047174173" evidence="1">
    <location>
        <begin position="34"/>
        <end position="442"/>
    </location>
</feature>
<gene>
    <name evidence="3" type="ORF">LQ567_12600</name>
</gene>
<evidence type="ECO:0000259" key="2">
    <source>
        <dbReference type="Pfam" id="PF07969"/>
    </source>
</evidence>
<dbReference type="NCBIfam" id="NF005312">
    <property type="entry name" value="PRK06846.1"/>
    <property type="match status" value="1"/>
</dbReference>
<protein>
    <submittedName>
        <fullName evidence="3">Amidohydrolase family protein</fullName>
    </submittedName>
</protein>
<evidence type="ECO:0000256" key="1">
    <source>
        <dbReference type="SAM" id="SignalP"/>
    </source>
</evidence>
<comment type="caution">
    <text evidence="3">The sequence shown here is derived from an EMBL/GenBank/DDBJ whole genome shotgun (WGS) entry which is preliminary data.</text>
</comment>
<dbReference type="InterPro" id="IPR032466">
    <property type="entry name" value="Metal_Hydrolase"/>
</dbReference>
<dbReference type="InterPro" id="IPR011059">
    <property type="entry name" value="Metal-dep_hydrolase_composite"/>
</dbReference>
<evidence type="ECO:0000313" key="4">
    <source>
        <dbReference type="Proteomes" id="UP001199816"/>
    </source>
</evidence>
<dbReference type="SUPFAM" id="SSF51338">
    <property type="entry name" value="Composite domain of metallo-dependent hydrolases"/>
    <property type="match status" value="1"/>
</dbReference>
<dbReference type="Gene3D" id="2.30.40.10">
    <property type="entry name" value="Urease, subunit C, domain 1"/>
    <property type="match status" value="1"/>
</dbReference>
<keyword evidence="1" id="KW-0732">Signal</keyword>
<proteinExistence type="predicted"/>
<feature type="signal peptide" evidence="1">
    <location>
        <begin position="1"/>
        <end position="33"/>
    </location>
</feature>
<accession>A0ABS8PR89</accession>
<dbReference type="Gene3D" id="3.20.20.140">
    <property type="entry name" value="Metal-dependent hydrolases"/>
    <property type="match status" value="1"/>
</dbReference>
<evidence type="ECO:0000313" key="3">
    <source>
        <dbReference type="EMBL" id="MCD2423607.1"/>
    </source>
</evidence>
<sequence length="442" mass="48172">MVPRSISRKDFIKNSSILFAAGSGLLATGQAVAAGSQTAVTAGKTLTLKNVRLETGFEYEGEEVVGTKTALFTIEISDGKIKSVLPNNPAAKGVDAKGLLLLPAFKEMHIHLDKTYYGEKWKATGKRQGGVKGMIALEQQIIPELLKNSTYKAEKLIELLQSKGSNIARSHVNIEPTSKLDSLKHLQKALENKKDTFEAELVAFPQHGIFYTDSAALMKDAAQMGVDYIGGLDPTTIDGSIEKSMDFVVQLALDYKKGIDIHLHEGGESGVKTIEYLVNKVNENPVLKGKTFVSHCFALGYLDRKKQEEMAEKMGNAGVGVMSTIPFGGMIMPIPTLYKYGVDVRAGNDCIIDHWNTFGSGSVLQKANLAAQLYGYRTEFDLSRILKLATHNVLPLDDKGNRQWPRVGDKADLVLIDASCSAEAVSRISPVRSLIHRGTVVF</sequence>
<dbReference type="PANTHER" id="PTHR32027:SF9">
    <property type="entry name" value="BLL3847 PROTEIN"/>
    <property type="match status" value="1"/>
</dbReference>
<dbReference type="Pfam" id="PF07969">
    <property type="entry name" value="Amidohydro_3"/>
    <property type="match status" value="1"/>
</dbReference>
<dbReference type="Proteomes" id="UP001199816">
    <property type="component" value="Unassembled WGS sequence"/>
</dbReference>
<organism evidence="3 4">
    <name type="scientific">Niabella pedocola</name>
    <dbReference type="NCBI Taxonomy" id="1752077"/>
    <lineage>
        <taxon>Bacteria</taxon>
        <taxon>Pseudomonadati</taxon>
        <taxon>Bacteroidota</taxon>
        <taxon>Chitinophagia</taxon>
        <taxon>Chitinophagales</taxon>
        <taxon>Chitinophagaceae</taxon>
        <taxon>Niabella</taxon>
    </lineage>
</organism>
<dbReference type="CDD" id="cd01293">
    <property type="entry name" value="Bact_CD"/>
    <property type="match status" value="1"/>
</dbReference>
<dbReference type="EMBL" id="JAJNEC010000005">
    <property type="protein sequence ID" value="MCD2423607.1"/>
    <property type="molecule type" value="Genomic_DNA"/>
</dbReference>
<reference evidence="3 4" key="1">
    <citation type="submission" date="2021-11" db="EMBL/GenBank/DDBJ databases">
        <title>Genomic of Niabella pedocola.</title>
        <authorList>
            <person name="Wu T."/>
        </authorList>
    </citation>
    <scope>NUCLEOTIDE SEQUENCE [LARGE SCALE GENOMIC DNA]</scope>
    <source>
        <strain evidence="3 4">JCM 31011</strain>
    </source>
</reference>
<dbReference type="PANTHER" id="PTHR32027">
    <property type="entry name" value="CYTOSINE DEAMINASE"/>
    <property type="match status" value="1"/>
</dbReference>
<dbReference type="InterPro" id="IPR013108">
    <property type="entry name" value="Amidohydro_3"/>
</dbReference>
<dbReference type="SUPFAM" id="SSF51556">
    <property type="entry name" value="Metallo-dependent hydrolases"/>
    <property type="match status" value="1"/>
</dbReference>
<dbReference type="RefSeq" id="WP_231004868.1">
    <property type="nucleotide sequence ID" value="NZ_JAJNEC010000005.1"/>
</dbReference>
<name>A0ABS8PR89_9BACT</name>
<keyword evidence="4" id="KW-1185">Reference proteome</keyword>
<dbReference type="InterPro" id="IPR052349">
    <property type="entry name" value="Metallo-hydrolase_Enzymes"/>
</dbReference>
<feature type="domain" description="Amidohydrolase 3" evidence="2">
    <location>
        <begin position="200"/>
        <end position="442"/>
    </location>
</feature>